<dbReference type="PATRIC" id="fig|1230338.3.peg.1877"/>
<dbReference type="Pfam" id="PF01551">
    <property type="entry name" value="Peptidase_M23"/>
    <property type="match status" value="1"/>
</dbReference>
<sequence length="282" mass="31311">MLPLSFNTPIFNTNTQPKLLALIFGLILTACSAPKIDVNPQYKTNQPYKTNRPYKTNNHHTVNTRPASPNTPNYYIVQRGDTLSKIAMRYGLDYRQIGALNRLDSNYTIKVGQRLLLSTPIGAPMNAPKPPKRQITYDRPTTHNSPVAPTMPTYTQPTYATSNKWLMPVNGRLLRGYDKNSGMRGVWYTAKHGTPVVASKEGAVVYVGSGLPEYGNLIMIKHSDDYISAYAHLGNFSVKEKQVVQAGQQIGTVGHMPGINQPAIEFQIRYGGLPINPINLLQ</sequence>
<feature type="region of interest" description="Disordered" evidence="2">
    <location>
        <begin position="42"/>
        <end position="72"/>
    </location>
</feature>
<dbReference type="PROSITE" id="PS51782">
    <property type="entry name" value="LYSM"/>
    <property type="match status" value="1"/>
</dbReference>
<feature type="compositionally biased region" description="Polar residues" evidence="2">
    <location>
        <begin position="142"/>
        <end position="154"/>
    </location>
</feature>
<dbReference type="InterPro" id="IPR018392">
    <property type="entry name" value="LysM"/>
</dbReference>
<dbReference type="GO" id="GO:0004222">
    <property type="term" value="F:metalloendopeptidase activity"/>
    <property type="evidence" value="ECO:0007669"/>
    <property type="project" value="TreeGrafter"/>
</dbReference>
<dbReference type="InterPro" id="IPR011055">
    <property type="entry name" value="Dup_hybrid_motif"/>
</dbReference>
<accession>L2F6F2</accession>
<name>L2F6F2_9GAMM</name>
<dbReference type="AlphaFoldDB" id="L2F6F2"/>
<feature type="region of interest" description="Disordered" evidence="2">
    <location>
        <begin position="122"/>
        <end position="154"/>
    </location>
</feature>
<comment type="similarity">
    <text evidence="1">Belongs to the E.coli NlpD/Haemophilus LppB family.</text>
</comment>
<keyword evidence="5" id="KW-1185">Reference proteome</keyword>
<dbReference type="Gene3D" id="3.10.350.10">
    <property type="entry name" value="LysM domain"/>
    <property type="match status" value="1"/>
</dbReference>
<dbReference type="GO" id="GO:0009279">
    <property type="term" value="C:cell outer membrane"/>
    <property type="evidence" value="ECO:0007669"/>
    <property type="project" value="TreeGrafter"/>
</dbReference>
<proteinExistence type="inferred from homology"/>
<dbReference type="GO" id="GO:0032153">
    <property type="term" value="C:cell division site"/>
    <property type="evidence" value="ECO:0007669"/>
    <property type="project" value="TreeGrafter"/>
</dbReference>
<evidence type="ECO:0000256" key="2">
    <source>
        <dbReference type="SAM" id="MobiDB-lite"/>
    </source>
</evidence>
<evidence type="ECO:0000259" key="3">
    <source>
        <dbReference type="PROSITE" id="PS51782"/>
    </source>
</evidence>
<evidence type="ECO:0000313" key="5">
    <source>
        <dbReference type="Proteomes" id="UP000023795"/>
    </source>
</evidence>
<reference evidence="4 5" key="1">
    <citation type="journal article" date="2013" name="Genome Announc.">
        <title>Genome Sequence of Moraxella macacae 0408225, a Novel Bacterial Species Isolated from a Cynomolgus Macaque with Epistaxis.</title>
        <authorList>
            <person name="Ladner J.T."/>
            <person name="Whitehouse C.A."/>
            <person name="Koroleva G.I."/>
            <person name="Palacios G.F."/>
        </authorList>
    </citation>
    <scope>NUCLEOTIDE SEQUENCE [LARGE SCALE GENOMIC DNA]</scope>
    <source>
        <strain evidence="4 5">0408225</strain>
    </source>
</reference>
<evidence type="ECO:0000256" key="1">
    <source>
        <dbReference type="ARBA" id="ARBA00038420"/>
    </source>
</evidence>
<dbReference type="RefSeq" id="WP_009502192.1">
    <property type="nucleotide sequence ID" value="NZ_ANIN01000002.1"/>
</dbReference>
<dbReference type="CDD" id="cd12797">
    <property type="entry name" value="M23_peptidase"/>
    <property type="match status" value="1"/>
</dbReference>
<protein>
    <submittedName>
        <fullName evidence="4">Peptidase M23B</fullName>
    </submittedName>
</protein>
<evidence type="ECO:0000313" key="4">
    <source>
        <dbReference type="EMBL" id="ELA08634.1"/>
    </source>
</evidence>
<dbReference type="InterPro" id="IPR050570">
    <property type="entry name" value="Cell_wall_metabolism_enzyme"/>
</dbReference>
<dbReference type="SUPFAM" id="SSF51261">
    <property type="entry name" value="Duplicated hybrid motif"/>
    <property type="match status" value="1"/>
</dbReference>
<comment type="caution">
    <text evidence="4">The sequence shown here is derived from an EMBL/GenBank/DDBJ whole genome shotgun (WGS) entry which is preliminary data.</text>
</comment>
<feature type="domain" description="LysM" evidence="3">
    <location>
        <begin position="73"/>
        <end position="117"/>
    </location>
</feature>
<gene>
    <name evidence="4" type="ORF">MOMA_08741</name>
</gene>
<dbReference type="SMART" id="SM00257">
    <property type="entry name" value="LysM"/>
    <property type="match status" value="1"/>
</dbReference>
<dbReference type="InterPro" id="IPR036779">
    <property type="entry name" value="LysM_dom_sf"/>
</dbReference>
<dbReference type="InterPro" id="IPR016047">
    <property type="entry name" value="M23ase_b-sheet_dom"/>
</dbReference>
<dbReference type="Gene3D" id="2.70.70.10">
    <property type="entry name" value="Glucose Permease (Domain IIA)"/>
    <property type="match status" value="1"/>
</dbReference>
<dbReference type="CDD" id="cd00118">
    <property type="entry name" value="LysM"/>
    <property type="match status" value="1"/>
</dbReference>
<organism evidence="4 5">
    <name type="scientific">Moraxella macacae 0408225</name>
    <dbReference type="NCBI Taxonomy" id="1230338"/>
    <lineage>
        <taxon>Bacteria</taxon>
        <taxon>Pseudomonadati</taxon>
        <taxon>Pseudomonadota</taxon>
        <taxon>Gammaproteobacteria</taxon>
        <taxon>Moraxellales</taxon>
        <taxon>Moraxellaceae</taxon>
        <taxon>Moraxella</taxon>
    </lineage>
</organism>
<dbReference type="PANTHER" id="PTHR21666:SF263">
    <property type="entry name" value="MUREIN HYDROLASE ACTIVATOR NLPD"/>
    <property type="match status" value="1"/>
</dbReference>
<dbReference type="Pfam" id="PF01476">
    <property type="entry name" value="LysM"/>
    <property type="match status" value="1"/>
</dbReference>
<dbReference type="Proteomes" id="UP000023795">
    <property type="component" value="Unassembled WGS sequence"/>
</dbReference>
<dbReference type="STRING" id="1230338.MOMA_08741"/>
<dbReference type="PANTHER" id="PTHR21666">
    <property type="entry name" value="PEPTIDASE-RELATED"/>
    <property type="match status" value="1"/>
</dbReference>
<dbReference type="eggNOG" id="COG4942">
    <property type="taxonomic scope" value="Bacteria"/>
</dbReference>
<dbReference type="EMBL" id="ANIN01000002">
    <property type="protein sequence ID" value="ELA08634.1"/>
    <property type="molecule type" value="Genomic_DNA"/>
</dbReference>